<dbReference type="AlphaFoldDB" id="A0A370KYT2"/>
<evidence type="ECO:0000313" key="1">
    <source>
        <dbReference type="EMBL" id="RDJ20135.1"/>
    </source>
</evidence>
<dbReference type="EMBL" id="QQTP01000022">
    <property type="protein sequence ID" value="RDJ20135.1"/>
    <property type="molecule type" value="Genomic_DNA"/>
</dbReference>
<dbReference type="Proteomes" id="UP000255207">
    <property type="component" value="Unassembled WGS sequence"/>
</dbReference>
<protein>
    <submittedName>
        <fullName evidence="1">Uncharacterized protein</fullName>
    </submittedName>
</protein>
<organism evidence="1 2">
    <name type="scientific">Bosea caraganae</name>
    <dbReference type="NCBI Taxonomy" id="2763117"/>
    <lineage>
        <taxon>Bacteria</taxon>
        <taxon>Pseudomonadati</taxon>
        <taxon>Pseudomonadota</taxon>
        <taxon>Alphaproteobacteria</taxon>
        <taxon>Hyphomicrobiales</taxon>
        <taxon>Boseaceae</taxon>
        <taxon>Bosea</taxon>
    </lineage>
</organism>
<comment type="caution">
    <text evidence="1">The sequence shown here is derived from an EMBL/GenBank/DDBJ whole genome shotgun (WGS) entry which is preliminary data.</text>
</comment>
<dbReference type="OrthoDB" id="8163902at2"/>
<gene>
    <name evidence="1" type="ORF">DWE98_26235</name>
</gene>
<keyword evidence="2" id="KW-1185">Reference proteome</keyword>
<proteinExistence type="predicted"/>
<accession>A0A370KYT2</accession>
<evidence type="ECO:0000313" key="2">
    <source>
        <dbReference type="Proteomes" id="UP000255207"/>
    </source>
</evidence>
<reference evidence="2" key="1">
    <citation type="submission" date="2018-07" db="EMBL/GenBank/DDBJ databases">
        <authorList>
            <person name="Safronova V.I."/>
            <person name="Chirak E.R."/>
            <person name="Sazanova A.L."/>
        </authorList>
    </citation>
    <scope>NUCLEOTIDE SEQUENCE [LARGE SCALE GENOMIC DNA]</scope>
    <source>
        <strain evidence="2">RCAM04685</strain>
    </source>
</reference>
<name>A0A370KYT2_9HYPH</name>
<dbReference type="RefSeq" id="WP_114832270.1">
    <property type="nucleotide sequence ID" value="NZ_QQTO01000022.1"/>
</dbReference>
<sequence>MTRKPSRVFVVSRIRDVIVSADPSEGALIGMEVPGEADIELRLPADALAKLEALLANANMEQAKFQKMQ</sequence>